<evidence type="ECO:0000313" key="3">
    <source>
        <dbReference type="Proteomes" id="UP000289340"/>
    </source>
</evidence>
<dbReference type="SMR" id="A0A445K396"/>
<organism evidence="2 3">
    <name type="scientific">Glycine soja</name>
    <name type="common">Wild soybean</name>
    <dbReference type="NCBI Taxonomy" id="3848"/>
    <lineage>
        <taxon>Eukaryota</taxon>
        <taxon>Viridiplantae</taxon>
        <taxon>Streptophyta</taxon>
        <taxon>Embryophyta</taxon>
        <taxon>Tracheophyta</taxon>
        <taxon>Spermatophyta</taxon>
        <taxon>Magnoliopsida</taxon>
        <taxon>eudicotyledons</taxon>
        <taxon>Gunneridae</taxon>
        <taxon>Pentapetalae</taxon>
        <taxon>rosids</taxon>
        <taxon>fabids</taxon>
        <taxon>Fabales</taxon>
        <taxon>Fabaceae</taxon>
        <taxon>Papilionoideae</taxon>
        <taxon>50 kb inversion clade</taxon>
        <taxon>NPAAA clade</taxon>
        <taxon>indigoferoid/millettioid clade</taxon>
        <taxon>Phaseoleae</taxon>
        <taxon>Glycine</taxon>
        <taxon>Glycine subgen. Soja</taxon>
    </lineage>
</organism>
<evidence type="ECO:0000313" key="2">
    <source>
        <dbReference type="EMBL" id="RZC05166.1"/>
    </source>
</evidence>
<gene>
    <name evidence="2" type="ORF">D0Y65_013377</name>
</gene>
<name>A0A445K396_GLYSO</name>
<reference evidence="2 3" key="1">
    <citation type="submission" date="2018-09" db="EMBL/GenBank/DDBJ databases">
        <title>A high-quality reference genome of wild soybean provides a powerful tool to mine soybean genomes.</title>
        <authorList>
            <person name="Xie M."/>
            <person name="Chung C.Y.L."/>
            <person name="Li M.-W."/>
            <person name="Wong F.-L."/>
            <person name="Chan T.-F."/>
            <person name="Lam H.-M."/>
        </authorList>
    </citation>
    <scope>NUCLEOTIDE SEQUENCE [LARGE SCALE GENOMIC DNA]</scope>
    <source>
        <strain evidence="3">cv. W05</strain>
        <tissue evidence="2">Hypocotyl of etiolated seedlings</tissue>
    </source>
</reference>
<protein>
    <submittedName>
        <fullName evidence="2">Uncharacterized protein</fullName>
    </submittedName>
</protein>
<dbReference type="AlphaFoldDB" id="A0A445K396"/>
<feature type="transmembrane region" description="Helical" evidence="1">
    <location>
        <begin position="51"/>
        <end position="79"/>
    </location>
</feature>
<keyword evidence="1" id="KW-0472">Membrane</keyword>
<keyword evidence="1" id="KW-1133">Transmembrane helix</keyword>
<dbReference type="EMBL" id="QZWG01000006">
    <property type="protein sequence ID" value="RZC05166.1"/>
    <property type="molecule type" value="Genomic_DNA"/>
</dbReference>
<keyword evidence="1" id="KW-0812">Transmembrane</keyword>
<keyword evidence="3" id="KW-1185">Reference proteome</keyword>
<proteinExistence type="predicted"/>
<comment type="caution">
    <text evidence="2">The sequence shown here is derived from an EMBL/GenBank/DDBJ whole genome shotgun (WGS) entry which is preliminary data.</text>
</comment>
<feature type="transmembrane region" description="Helical" evidence="1">
    <location>
        <begin position="20"/>
        <end position="39"/>
    </location>
</feature>
<sequence>MRKMFSNTTSSGARATTLRVIGALIVMAMLIWSICYGYQALGPQRHPLDQWISWVGALIMISGFLLLALGIPIIADLFFRLLEELQYRKENDIYHSSKLEKKVSV</sequence>
<evidence type="ECO:0000256" key="1">
    <source>
        <dbReference type="SAM" id="Phobius"/>
    </source>
</evidence>
<accession>A0A445K396</accession>
<dbReference type="Proteomes" id="UP000289340">
    <property type="component" value="Chromosome 6"/>
</dbReference>